<dbReference type="Pfam" id="PF13041">
    <property type="entry name" value="PPR_2"/>
    <property type="match status" value="1"/>
</dbReference>
<feature type="region of interest" description="Disordered" evidence="3">
    <location>
        <begin position="663"/>
        <end position="691"/>
    </location>
</feature>
<feature type="repeat" description="PPR" evidence="2">
    <location>
        <begin position="1840"/>
        <end position="1874"/>
    </location>
</feature>
<feature type="repeat" description="PPR" evidence="2">
    <location>
        <begin position="1910"/>
        <end position="1944"/>
    </location>
</feature>
<dbReference type="Pfam" id="PF17177">
    <property type="entry name" value="PPR_long"/>
    <property type="match status" value="1"/>
</dbReference>
<protein>
    <recommendedName>
        <fullName evidence="5">PROP1-like PPR domain-containing protein</fullName>
    </recommendedName>
</protein>
<feature type="repeat" description="PPR" evidence="2">
    <location>
        <begin position="1770"/>
        <end position="1804"/>
    </location>
</feature>
<evidence type="ECO:0000256" key="1">
    <source>
        <dbReference type="ARBA" id="ARBA00022737"/>
    </source>
</evidence>
<name>A0ABN9X796_9DINO</name>
<keyword evidence="7" id="KW-1185">Reference proteome</keyword>
<feature type="compositionally biased region" description="Basic and acidic residues" evidence="3">
    <location>
        <begin position="915"/>
        <end position="931"/>
    </location>
</feature>
<accession>A0ABN9X796</accession>
<dbReference type="PANTHER" id="PTHR47938">
    <property type="entry name" value="RESPIRATORY COMPLEX I CHAPERONE (CIA84), PUTATIVE (AFU_ORTHOLOGUE AFUA_2G06020)-RELATED"/>
    <property type="match status" value="1"/>
</dbReference>
<dbReference type="NCBIfam" id="TIGR00756">
    <property type="entry name" value="PPR"/>
    <property type="match status" value="10"/>
</dbReference>
<dbReference type="PROSITE" id="PS51375">
    <property type="entry name" value="PPR"/>
    <property type="match status" value="12"/>
</dbReference>
<proteinExistence type="predicted"/>
<dbReference type="Gene3D" id="1.25.40.10">
    <property type="entry name" value="Tetratricopeptide repeat domain"/>
    <property type="match status" value="6"/>
</dbReference>
<evidence type="ECO:0000313" key="6">
    <source>
        <dbReference type="EMBL" id="CAK0895180.1"/>
    </source>
</evidence>
<feature type="compositionally biased region" description="Basic and acidic residues" evidence="3">
    <location>
        <begin position="1171"/>
        <end position="1181"/>
    </location>
</feature>
<dbReference type="InterPro" id="IPR002885">
    <property type="entry name" value="PPR_rpt"/>
</dbReference>
<evidence type="ECO:0000256" key="4">
    <source>
        <dbReference type="SAM" id="SignalP"/>
    </source>
</evidence>
<comment type="caution">
    <text evidence="6">The sequence shown here is derived from an EMBL/GenBank/DDBJ whole genome shotgun (WGS) entry which is preliminary data.</text>
</comment>
<feature type="repeat" description="PPR" evidence="2">
    <location>
        <begin position="1595"/>
        <end position="1629"/>
    </location>
</feature>
<feature type="repeat" description="PPR" evidence="2">
    <location>
        <begin position="1735"/>
        <end position="1769"/>
    </location>
</feature>
<feature type="repeat" description="PPR" evidence="2">
    <location>
        <begin position="1665"/>
        <end position="1699"/>
    </location>
</feature>
<evidence type="ECO:0000259" key="5">
    <source>
        <dbReference type="Pfam" id="PF17177"/>
    </source>
</evidence>
<dbReference type="InterPro" id="IPR033443">
    <property type="entry name" value="PROP1-like_PPR_dom"/>
</dbReference>
<feature type="region of interest" description="Disordered" evidence="3">
    <location>
        <begin position="807"/>
        <end position="833"/>
    </location>
</feature>
<feature type="compositionally biased region" description="Low complexity" evidence="3">
    <location>
        <begin position="1384"/>
        <end position="1396"/>
    </location>
</feature>
<feature type="chain" id="PRO_5047435204" description="PROP1-like PPR domain-containing protein" evidence="4">
    <location>
        <begin position="25"/>
        <end position="2002"/>
    </location>
</feature>
<evidence type="ECO:0000256" key="2">
    <source>
        <dbReference type="PROSITE-ProRule" id="PRU00708"/>
    </source>
</evidence>
<evidence type="ECO:0000313" key="7">
    <source>
        <dbReference type="Proteomes" id="UP001189429"/>
    </source>
</evidence>
<evidence type="ECO:0000256" key="3">
    <source>
        <dbReference type="SAM" id="MobiDB-lite"/>
    </source>
</evidence>
<keyword evidence="1" id="KW-0677">Repeat</keyword>
<feature type="repeat" description="PPR" evidence="2">
    <location>
        <begin position="1525"/>
        <end position="1559"/>
    </location>
</feature>
<dbReference type="PANTHER" id="PTHR47938:SF35">
    <property type="entry name" value="PENTATRICOPEPTIDE REPEAT-CONTAINING PROTEIN 4, MITOCHONDRIAL-RELATED"/>
    <property type="match status" value="1"/>
</dbReference>
<feature type="signal peptide" evidence="4">
    <location>
        <begin position="1"/>
        <end position="24"/>
    </location>
</feature>
<reference evidence="6" key="1">
    <citation type="submission" date="2023-10" db="EMBL/GenBank/DDBJ databases">
        <authorList>
            <person name="Chen Y."/>
            <person name="Shah S."/>
            <person name="Dougan E. K."/>
            <person name="Thang M."/>
            <person name="Chan C."/>
        </authorList>
    </citation>
    <scope>NUCLEOTIDE SEQUENCE [LARGE SCALE GENOMIC DNA]</scope>
</reference>
<feature type="repeat" description="PPR" evidence="2">
    <location>
        <begin position="1700"/>
        <end position="1734"/>
    </location>
</feature>
<feature type="domain" description="PROP1-like PPR" evidence="5">
    <location>
        <begin position="1529"/>
        <end position="1677"/>
    </location>
</feature>
<feature type="region of interest" description="Disordered" evidence="3">
    <location>
        <begin position="1171"/>
        <end position="1194"/>
    </location>
</feature>
<dbReference type="Pfam" id="PF01535">
    <property type="entry name" value="PPR"/>
    <property type="match status" value="2"/>
</dbReference>
<feature type="compositionally biased region" description="Basic residues" evidence="3">
    <location>
        <begin position="677"/>
        <end position="689"/>
    </location>
</feature>
<dbReference type="InterPro" id="IPR011990">
    <property type="entry name" value="TPR-like_helical_dom_sf"/>
</dbReference>
<sequence>MCCSAAWPLVLVAALGVGAPRAKGTAAARLSLAISEKGYLASIIVDGQWSQSRKFECGMASRVRCEPLVDINGGELSALLAVLRFALPPVTAVVDSNLLYFGLAQLGEERTTSHGYAWTHFWKKVWRPLGEFGGLCAEGLTVGRSAAAHGRLGSRDRQRLLHSQKTAEGVAMWLAAVGSALGGLGATHRHGCAGEYPGSIDTAVLAASAALKEKGLLQHCVVKLLPMKESELQREVPRLACLLCGATGAARASSFAAPCGAPSEAGKVAPARLEKRSSPGAVQIAVGPRRCSTGARLQAPPAAFSTAPCRATTRQYYARCVAQKLDAEGLRVSQSPFFEKWLEEILGPGTDPGKISWRLAWFVEFAMGKLAWSSERWLRIRCFKDIAAQTRGGGWIGAGPTSIPRRASGVGPEDAAACAFAAGSATGFAAAAAVGLRGAIAGLEVDDDDDSQQLATAVPGERLLACFGVCRQAARLLSWRFGDELFETGFELREEAEPAGDRGLAARQIRMADLCHLVDHVSARRELLGCVRFERHFAGGGGGVVDARIASELRAAQGLLAHAVSELGGGVAPVALGVNSSAHGRALPAAEARDLPPVAPSAGPAVAVGALMSDGRCSSSKANHSRVLLSLEDRASKVQATGLGRARRLQLLALAREAAAWRAGANARRNPGDRGPRLSRPKPGQARRGRAAEAIAEGRFRQGIIEGGESERGDLSVAAPLFGPRLPPGLESRRRYFLEAISGPGCETRQVHQRARRAAWKEPTGMRRDVPDFAVAIRRVQLQECWEVAPSRENEICVAVGEQAANGHGQPTAGPSLARRAAPRWGDSTRARGGPELREGLAIIEHCRDPPCIDQVFSAADCFLNVAVGDERMIRAVASARACLSLDCYPRPPRGLRPAWAAASRPRKRLRRARPGADRPARRPAHQEPRHSIRHGLRCAGLSHDRVAHTAAPEAMQLRDWWASLELRVAGAEWRASFVKLAVQRSVLKVARQPARWDDALQQLHRLEAQGTMSRHDIPMEFYGSVLDLLFSGGRWREGLHLMTPLGRGAHPSKARAATEAAELAPRERRYAMAASAHSVRACSSGGRWRLAAELAALGEQRRRLPRAVAHELALQCACKGLAWRSGLLLLDRGALAPLMVPGARGRAAAACSSVGRWGHALALVKSSLPHESDADGEHARAGPAGGAAATGPAPGTGLAGLTTALERGTLWASALGALHAAGLGGLRRTIATYGAMARAHARARTWLCALQVFRGARGLRLRVDSSIVSFAMYAGCRSRDGGWKSAVELFEQMRRSGLPAESADLDLAISGFGTAAQWPGAVALLADRSRDAPRALVPAASRAAGGRRVRARKRVAAGDVGEGAAPAVWPTAAQAARPCARGAGQRGPVALGAGAPRRHGPARRGGRRGRLRRRVVGVPRRRQVARRAGAGVRGGTSRQSMDKFYRTGSTSDPLAGDAFPGGEELARSLGSQSRWAQPADKQARDKVCDTRWYTKRMQAHARARQWMPALRLLDEMKAKGIPPDVITYSTLISACEKGKQTGRALELFEQMQTEGIVPDVITYNTAISACEKGRQSTRAWQLFEQMQKQGLSPNVITYNTLISACEKGKQTAQAFSLFQRMQLEGLRPDVITYNALISACEKGKRAEQALVLFERMRGEGVTPSVVTYSALISACEKGRLTNRALALWDEMKEQGLAPNVITYSALISACEKGKQVDKALEVFHEMRLRGVAPDIVTYNALISACEKCCCLKQALEVFDEMKARRVTPNVITYSALISACENSKQLEKAFALFEEMMQQGVVPDVITYNALISACEKAKELTPALELFTSMQGRGITPNVITYTALVSACMRAQAPEKAMELCLAMRKQGLKPDFVTYTALVWAAPESDQPEQARRLLRSTRDLGLPADPTAYAAVISTCQKGQQSQFATDLFEEMQREGLTPDVCTYNALIGVWWGGEGREIPRALLDRARRGREKCQQLPRALELFDEMKRKGLSPEGR</sequence>
<gene>
    <name evidence="6" type="ORF">PCOR1329_LOCUS74008</name>
</gene>
<feature type="compositionally biased region" description="Basic residues" evidence="3">
    <location>
        <begin position="1397"/>
        <end position="1426"/>
    </location>
</feature>
<feature type="repeat" description="PPR" evidence="2">
    <location>
        <begin position="1630"/>
        <end position="1664"/>
    </location>
</feature>
<feature type="region of interest" description="Disordered" evidence="3">
    <location>
        <begin position="900"/>
        <end position="932"/>
    </location>
</feature>
<dbReference type="Pfam" id="PF13812">
    <property type="entry name" value="PPR_3"/>
    <property type="match status" value="3"/>
</dbReference>
<dbReference type="Proteomes" id="UP001189429">
    <property type="component" value="Unassembled WGS sequence"/>
</dbReference>
<keyword evidence="4" id="KW-0732">Signal</keyword>
<dbReference type="EMBL" id="CAUYUJ010020004">
    <property type="protein sequence ID" value="CAK0895180.1"/>
    <property type="molecule type" value="Genomic_DNA"/>
</dbReference>
<organism evidence="6 7">
    <name type="scientific">Prorocentrum cordatum</name>
    <dbReference type="NCBI Taxonomy" id="2364126"/>
    <lineage>
        <taxon>Eukaryota</taxon>
        <taxon>Sar</taxon>
        <taxon>Alveolata</taxon>
        <taxon>Dinophyceae</taxon>
        <taxon>Prorocentrales</taxon>
        <taxon>Prorocentraceae</taxon>
        <taxon>Prorocentrum</taxon>
    </lineage>
</organism>
<feature type="repeat" description="PPR" evidence="2">
    <location>
        <begin position="1490"/>
        <end position="1524"/>
    </location>
</feature>
<feature type="repeat" description="PPR" evidence="2">
    <location>
        <begin position="1560"/>
        <end position="1594"/>
    </location>
</feature>
<feature type="repeat" description="PPR" evidence="2">
    <location>
        <begin position="1805"/>
        <end position="1839"/>
    </location>
</feature>
<feature type="region of interest" description="Disordered" evidence="3">
    <location>
        <begin position="1384"/>
        <end position="1443"/>
    </location>
</feature>
<feature type="compositionally biased region" description="Basic residues" evidence="3">
    <location>
        <begin position="905"/>
        <end position="914"/>
    </location>
</feature>